<evidence type="ECO:0000256" key="1">
    <source>
        <dbReference type="SAM" id="MobiDB-lite"/>
    </source>
</evidence>
<evidence type="ECO:0000313" key="3">
    <source>
        <dbReference type="Proteomes" id="UP000007015"/>
    </source>
</evidence>
<dbReference type="Proteomes" id="UP000007015">
    <property type="component" value="Chromosome 5"/>
</dbReference>
<dbReference type="AlphaFoldDB" id="B8AXD0"/>
<sequence length="568" mass="64986">MDDVRRLDSADQDLLLCVEDDVVATTTAGDGAWADDLEERAANLGEPGQFGLIKPHSNEIELKMMVHAKDSDEIFVDSTSSDSKSSENDDVISDSEDSKTSCDEISKEELLRSLKLKLNKKKVSVDCNLKRKRSETAEVDFKNQLDSALLEIFRDNVLIGTKRKLYCHKSKVNYLDFLNFGMRKVLQDTPRIKVWKGTMIKKFSKFDKISKGVYGKRPIKDFSESCYKMIETGTAKATFLQRLDFAIGVDLPQEIKKDINELLLHHLGPDENCINDRVKNLLIDIFDLLSNASKPSVPDNTDFNPSEDDKNKLNDGSIINEANICETPKIHSTCDDNAILNEQSPMLCKDTKTPERSCSEKDKNSDVDGIMRKLCKPGMISSPPKITKARFVGFNERKPIYFDHEKPQFQIWDSDDDNINQEDNLRSEVTPRHGLKSSKIVPDSYSPTCPTELNKTKIIPLDLSQNLYDLSQNQENNSENEDQLIMVTLEDSETQSQHKKRKICLFNNSTLRQQKTKSFFFPIVKNRHWFVFAIDLKAQRFDCGIFTLKFMETFTNYWMITFEGVLKI</sequence>
<evidence type="ECO:0008006" key="4">
    <source>
        <dbReference type="Google" id="ProtNLM"/>
    </source>
</evidence>
<proteinExistence type="predicted"/>
<reference evidence="2 3" key="1">
    <citation type="journal article" date="2005" name="PLoS Biol.">
        <title>The genomes of Oryza sativa: a history of duplications.</title>
        <authorList>
            <person name="Yu J."/>
            <person name="Wang J."/>
            <person name="Lin W."/>
            <person name="Li S."/>
            <person name="Li H."/>
            <person name="Zhou J."/>
            <person name="Ni P."/>
            <person name="Dong W."/>
            <person name="Hu S."/>
            <person name="Zeng C."/>
            <person name="Zhang J."/>
            <person name="Zhang Y."/>
            <person name="Li R."/>
            <person name="Xu Z."/>
            <person name="Li S."/>
            <person name="Li X."/>
            <person name="Zheng H."/>
            <person name="Cong L."/>
            <person name="Lin L."/>
            <person name="Yin J."/>
            <person name="Geng J."/>
            <person name="Li G."/>
            <person name="Shi J."/>
            <person name="Liu J."/>
            <person name="Lv H."/>
            <person name="Li J."/>
            <person name="Wang J."/>
            <person name="Deng Y."/>
            <person name="Ran L."/>
            <person name="Shi X."/>
            <person name="Wang X."/>
            <person name="Wu Q."/>
            <person name="Li C."/>
            <person name="Ren X."/>
            <person name="Wang J."/>
            <person name="Wang X."/>
            <person name="Li D."/>
            <person name="Liu D."/>
            <person name="Zhang X."/>
            <person name="Ji Z."/>
            <person name="Zhao W."/>
            <person name="Sun Y."/>
            <person name="Zhang Z."/>
            <person name="Bao J."/>
            <person name="Han Y."/>
            <person name="Dong L."/>
            <person name="Ji J."/>
            <person name="Chen P."/>
            <person name="Wu S."/>
            <person name="Liu J."/>
            <person name="Xiao Y."/>
            <person name="Bu D."/>
            <person name="Tan J."/>
            <person name="Yang L."/>
            <person name="Ye C."/>
            <person name="Zhang J."/>
            <person name="Xu J."/>
            <person name="Zhou Y."/>
            <person name="Yu Y."/>
            <person name="Zhang B."/>
            <person name="Zhuang S."/>
            <person name="Wei H."/>
            <person name="Liu B."/>
            <person name="Lei M."/>
            <person name="Yu H."/>
            <person name="Li Y."/>
            <person name="Xu H."/>
            <person name="Wei S."/>
            <person name="He X."/>
            <person name="Fang L."/>
            <person name="Zhang Z."/>
            <person name="Zhang Y."/>
            <person name="Huang X."/>
            <person name="Su Z."/>
            <person name="Tong W."/>
            <person name="Li J."/>
            <person name="Tong Z."/>
            <person name="Li S."/>
            <person name="Ye J."/>
            <person name="Wang L."/>
            <person name="Fang L."/>
            <person name="Lei T."/>
            <person name="Chen C."/>
            <person name="Chen H."/>
            <person name="Xu Z."/>
            <person name="Li H."/>
            <person name="Huang H."/>
            <person name="Zhang F."/>
            <person name="Xu H."/>
            <person name="Li N."/>
            <person name="Zhao C."/>
            <person name="Li S."/>
            <person name="Dong L."/>
            <person name="Huang Y."/>
            <person name="Li L."/>
            <person name="Xi Y."/>
            <person name="Qi Q."/>
            <person name="Li W."/>
            <person name="Zhang B."/>
            <person name="Hu W."/>
            <person name="Zhang Y."/>
            <person name="Tian X."/>
            <person name="Jiao Y."/>
            <person name="Liang X."/>
            <person name="Jin J."/>
            <person name="Gao L."/>
            <person name="Zheng W."/>
            <person name="Hao B."/>
            <person name="Liu S."/>
            <person name="Wang W."/>
            <person name="Yuan L."/>
            <person name="Cao M."/>
            <person name="McDermott J."/>
            <person name="Samudrala R."/>
            <person name="Wang J."/>
            <person name="Wong G.K."/>
            <person name="Yang H."/>
        </authorList>
    </citation>
    <scope>NUCLEOTIDE SEQUENCE [LARGE SCALE GENOMIC DNA]</scope>
    <source>
        <strain evidence="3">cv. 93-11</strain>
    </source>
</reference>
<dbReference type="OMA" id="FMETFTN"/>
<dbReference type="STRING" id="39946.B8AXD0"/>
<dbReference type="InterPro" id="IPR038765">
    <property type="entry name" value="Papain-like_cys_pep_sf"/>
</dbReference>
<accession>B8AXD0</accession>
<dbReference type="EMBL" id="CM000130">
    <property type="protein sequence ID" value="EEC78424.1"/>
    <property type="molecule type" value="Genomic_DNA"/>
</dbReference>
<feature type="region of interest" description="Disordered" evidence="1">
    <location>
        <begin position="76"/>
        <end position="99"/>
    </location>
</feature>
<dbReference type="Gramene" id="BGIOSGA019083-TA">
    <property type="protein sequence ID" value="BGIOSGA019083-PA"/>
    <property type="gene ID" value="BGIOSGA019083"/>
</dbReference>
<evidence type="ECO:0000313" key="2">
    <source>
        <dbReference type="EMBL" id="EEC78424.1"/>
    </source>
</evidence>
<gene>
    <name evidence="2" type="ORF">OsI_18253</name>
</gene>
<dbReference type="SUPFAM" id="SSF54001">
    <property type="entry name" value="Cysteine proteinases"/>
    <property type="match status" value="1"/>
</dbReference>
<name>B8AXD0_ORYSI</name>
<dbReference type="HOGENOM" id="CLU_034898_0_0_1"/>
<protein>
    <recommendedName>
        <fullName evidence="4">Ubiquitin-like protease family profile domain-containing protein</fullName>
    </recommendedName>
</protein>
<feature type="region of interest" description="Disordered" evidence="1">
    <location>
        <begin position="296"/>
        <end position="315"/>
    </location>
</feature>
<organism evidence="2 3">
    <name type="scientific">Oryza sativa subsp. indica</name>
    <name type="common">Rice</name>
    <dbReference type="NCBI Taxonomy" id="39946"/>
    <lineage>
        <taxon>Eukaryota</taxon>
        <taxon>Viridiplantae</taxon>
        <taxon>Streptophyta</taxon>
        <taxon>Embryophyta</taxon>
        <taxon>Tracheophyta</taxon>
        <taxon>Spermatophyta</taxon>
        <taxon>Magnoliopsida</taxon>
        <taxon>Liliopsida</taxon>
        <taxon>Poales</taxon>
        <taxon>Poaceae</taxon>
        <taxon>BOP clade</taxon>
        <taxon>Oryzoideae</taxon>
        <taxon>Oryzeae</taxon>
        <taxon>Oryzinae</taxon>
        <taxon>Oryza</taxon>
        <taxon>Oryza sativa</taxon>
    </lineage>
</organism>
<keyword evidence="3" id="KW-1185">Reference proteome</keyword>